<evidence type="ECO:0000313" key="5">
    <source>
        <dbReference type="EMBL" id="POM22606.1"/>
    </source>
</evidence>
<dbReference type="GO" id="GO:0008124">
    <property type="term" value="F:4-alpha-hydroxytetrahydrobiopterin dehydratase activity"/>
    <property type="evidence" value="ECO:0007669"/>
    <property type="project" value="UniProtKB-UniRule"/>
</dbReference>
<accession>A0A2P4UC40</accession>
<organism evidence="5 6">
    <name type="scientific">Actinomadura rubteroloni</name>
    <dbReference type="NCBI Taxonomy" id="1926885"/>
    <lineage>
        <taxon>Bacteria</taxon>
        <taxon>Bacillati</taxon>
        <taxon>Actinomycetota</taxon>
        <taxon>Actinomycetes</taxon>
        <taxon>Streptosporangiales</taxon>
        <taxon>Thermomonosporaceae</taxon>
        <taxon>Actinomadura</taxon>
    </lineage>
</organism>
<comment type="similarity">
    <text evidence="2 4">Belongs to the pterin-4-alpha-carbinolamine dehydratase family.</text>
</comment>
<dbReference type="GO" id="GO:0006729">
    <property type="term" value="P:tetrahydrobiopterin biosynthetic process"/>
    <property type="evidence" value="ECO:0007669"/>
    <property type="project" value="InterPro"/>
</dbReference>
<dbReference type="SUPFAM" id="SSF55248">
    <property type="entry name" value="PCD-like"/>
    <property type="match status" value="1"/>
</dbReference>
<dbReference type="HAMAP" id="MF_00434">
    <property type="entry name" value="Pterin_4_alpha"/>
    <property type="match status" value="1"/>
</dbReference>
<evidence type="ECO:0000256" key="3">
    <source>
        <dbReference type="ARBA" id="ARBA00023239"/>
    </source>
</evidence>
<evidence type="ECO:0000313" key="6">
    <source>
        <dbReference type="Proteomes" id="UP000242367"/>
    </source>
</evidence>
<dbReference type="InterPro" id="IPR036428">
    <property type="entry name" value="PCD_sf"/>
</dbReference>
<gene>
    <name evidence="5" type="ORF">BTM25_55560</name>
</gene>
<evidence type="ECO:0000256" key="1">
    <source>
        <dbReference type="ARBA" id="ARBA00001554"/>
    </source>
</evidence>
<dbReference type="AlphaFoldDB" id="A0A2P4UC40"/>
<dbReference type="Pfam" id="PF01329">
    <property type="entry name" value="Pterin_4a"/>
    <property type="match status" value="1"/>
</dbReference>
<reference evidence="5 6" key="1">
    <citation type="journal article" date="2017" name="Chemistry">
        <title>Isolation, Biosynthesis and Chemical Modifications of Rubterolones A-F: Rare Tropolone Alkaloids from Actinomadura sp. 5-2.</title>
        <authorList>
            <person name="Guo H."/>
            <person name="Benndorf R."/>
            <person name="Leichnitz D."/>
            <person name="Klassen J.L."/>
            <person name="Vollmers J."/>
            <person name="Gorls H."/>
            <person name="Steinacker M."/>
            <person name="Weigel C."/>
            <person name="Dahse H.M."/>
            <person name="Kaster A.K."/>
            <person name="de Beer Z.W."/>
            <person name="Poulsen M."/>
            <person name="Beemelmanns C."/>
        </authorList>
    </citation>
    <scope>NUCLEOTIDE SEQUENCE [LARGE SCALE GENOMIC DNA]</scope>
    <source>
        <strain evidence="5 6">5-2</strain>
    </source>
</reference>
<dbReference type="RefSeq" id="WP_103566461.1">
    <property type="nucleotide sequence ID" value="NZ_MTBP01000005.1"/>
</dbReference>
<dbReference type="EMBL" id="MTBP01000005">
    <property type="protein sequence ID" value="POM22606.1"/>
    <property type="molecule type" value="Genomic_DNA"/>
</dbReference>
<dbReference type="EC" id="4.2.1.96" evidence="4"/>
<dbReference type="PANTHER" id="PTHR12599">
    <property type="entry name" value="PTERIN-4-ALPHA-CARBINOLAMINE DEHYDRATASE"/>
    <property type="match status" value="1"/>
</dbReference>
<keyword evidence="6" id="KW-1185">Reference proteome</keyword>
<comment type="caution">
    <text evidence="5">The sequence shown here is derived from an EMBL/GenBank/DDBJ whole genome shotgun (WGS) entry which is preliminary data.</text>
</comment>
<dbReference type="InterPro" id="IPR001533">
    <property type="entry name" value="Pterin_deHydtase"/>
</dbReference>
<name>A0A2P4UC40_9ACTN</name>
<evidence type="ECO:0000256" key="4">
    <source>
        <dbReference type="HAMAP-Rule" id="MF_00434"/>
    </source>
</evidence>
<dbReference type="Proteomes" id="UP000242367">
    <property type="component" value="Unassembled WGS sequence"/>
</dbReference>
<dbReference type="NCBIfam" id="NF002017">
    <property type="entry name" value="PRK00823.1-2"/>
    <property type="match status" value="1"/>
</dbReference>
<dbReference type="Gene3D" id="3.30.1360.20">
    <property type="entry name" value="Transcriptional coactivator/pterin dehydratase"/>
    <property type="match status" value="1"/>
</dbReference>
<sequence length="99" mass="10636">MAEVLGDAAIAARLTELAGWERTDGRIHRSVTAPSFLTGIEVVNEVARAAETADHHPDIDIRWRTVTFSLTTHSAGGLTAKDFALAESIDRIAAQHDAT</sequence>
<dbReference type="CDD" id="cd00488">
    <property type="entry name" value="PCD_DCoH"/>
    <property type="match status" value="1"/>
</dbReference>
<dbReference type="PANTHER" id="PTHR12599:SF0">
    <property type="entry name" value="PTERIN-4-ALPHA-CARBINOLAMINE DEHYDRATASE"/>
    <property type="match status" value="1"/>
</dbReference>
<evidence type="ECO:0000256" key="2">
    <source>
        <dbReference type="ARBA" id="ARBA00006472"/>
    </source>
</evidence>
<keyword evidence="3 4" id="KW-0456">Lyase</keyword>
<protein>
    <recommendedName>
        <fullName evidence="4">Putative pterin-4-alpha-carbinolamine dehydratase</fullName>
        <shortName evidence="4">PHS</shortName>
        <ecNumber evidence="4">4.2.1.96</ecNumber>
    </recommendedName>
    <alternativeName>
        <fullName evidence="4">4-alpha-hydroxy-tetrahydropterin dehydratase</fullName>
    </alternativeName>
    <alternativeName>
        <fullName evidence="4">Pterin carbinolamine dehydratase</fullName>
        <shortName evidence="4">PCD</shortName>
    </alternativeName>
</protein>
<comment type="catalytic activity">
    <reaction evidence="1 4">
        <text>(4aS,6R)-4a-hydroxy-L-erythro-5,6,7,8-tetrahydrobiopterin = (6R)-L-erythro-6,7-dihydrobiopterin + H2O</text>
        <dbReference type="Rhea" id="RHEA:11920"/>
        <dbReference type="ChEBI" id="CHEBI:15377"/>
        <dbReference type="ChEBI" id="CHEBI:15642"/>
        <dbReference type="ChEBI" id="CHEBI:43120"/>
        <dbReference type="EC" id="4.2.1.96"/>
    </reaction>
</comment>
<proteinExistence type="inferred from homology"/>